<feature type="domain" description="DUF8077" evidence="3">
    <location>
        <begin position="292"/>
        <end position="373"/>
    </location>
</feature>
<feature type="region of interest" description="Disordered" evidence="1">
    <location>
        <begin position="474"/>
        <end position="532"/>
    </location>
</feature>
<feature type="compositionally biased region" description="Polar residues" evidence="1">
    <location>
        <begin position="665"/>
        <end position="678"/>
    </location>
</feature>
<dbReference type="AlphaFoldDB" id="A0A183BJS2"/>
<dbReference type="Proteomes" id="UP000050741">
    <property type="component" value="Unassembled WGS sequence"/>
</dbReference>
<proteinExistence type="predicted"/>
<evidence type="ECO:0000259" key="3">
    <source>
        <dbReference type="Pfam" id="PF26284"/>
    </source>
</evidence>
<keyword evidence="2" id="KW-1133">Transmembrane helix</keyword>
<keyword evidence="4" id="KW-1185">Reference proteome</keyword>
<feature type="region of interest" description="Disordered" evidence="1">
    <location>
        <begin position="598"/>
        <end position="678"/>
    </location>
</feature>
<keyword evidence="2" id="KW-0472">Membrane</keyword>
<organism evidence="4 5">
    <name type="scientific">Globodera pallida</name>
    <name type="common">Potato cyst nematode worm</name>
    <name type="synonym">Heterodera pallida</name>
    <dbReference type="NCBI Taxonomy" id="36090"/>
    <lineage>
        <taxon>Eukaryota</taxon>
        <taxon>Metazoa</taxon>
        <taxon>Ecdysozoa</taxon>
        <taxon>Nematoda</taxon>
        <taxon>Chromadorea</taxon>
        <taxon>Rhabditida</taxon>
        <taxon>Tylenchina</taxon>
        <taxon>Tylenchomorpha</taxon>
        <taxon>Tylenchoidea</taxon>
        <taxon>Heteroderidae</taxon>
        <taxon>Heteroderinae</taxon>
        <taxon>Globodera</taxon>
    </lineage>
</organism>
<sequence>MCSSSRGSDSDSEQLSAININEKASVDYFGSVLPTEILVKILDFLDNDHDSLEALHFASKRMAIRIKPFLMAERKKLLDAFVDFLNLYEKEGAFLDEIGASSVSFLDNCAFLLFESEKYLKRVLRTNEYLSLSAHNLPVAQLSNVLIGVSGSVCDEDQLSREERAFKLLTIAQRHCYKFSIFYDRLTADLQMQYEHFLNENACTKLEQALAYLIFKNFMYKYPALSKFTDVIWPAEMAENVKVQLAKEYAEKNKKTAKFSKSRCMGRMYEMRTHGRVGNPYTTKPVHMRNFSLIESVNFSKYQIVLLDGYPRREHRTLHFRFFVVLPHDAAPIGKKPDKPLLSNQILSEMLDSQIGELSHGLGWQVLGYDKYPRFDPATTFFNRTLIPIAILAGLCMFFLAYWTTAFTSGSSFYAGGWLVRGSSGGKNAALRRTMEIIEEQKYRFALYDAQRGVPPHSGLLPPSRSVVVYKSNERVKGVQGPPKSLATSYSSPQTVEANRATPIIPAQAGDHDDDQHQRQQQKPGRKSGGFIQPYQHDAVATKTEMMGLQPAQGIQQKHVGPTKSSFSTLSGSGSTKRREMEEMEDVVPEIVVMHALSSSQESKDTATSGGRRVSTTADRGHRRQSRRVSSGGDEFKRKKSSIFGGPAIKGTQPERQKRWKASSLVLSKFSSAGMSRK</sequence>
<feature type="region of interest" description="Disordered" evidence="1">
    <location>
        <begin position="551"/>
        <end position="580"/>
    </location>
</feature>
<feature type="compositionally biased region" description="Polar residues" evidence="1">
    <location>
        <begin position="598"/>
        <end position="618"/>
    </location>
</feature>
<protein>
    <submittedName>
        <fullName evidence="5">F-box domain-containing protein</fullName>
    </submittedName>
</protein>
<accession>A0A183BJS2</accession>
<name>A0A183BJS2_GLOPA</name>
<dbReference type="Pfam" id="PF26284">
    <property type="entry name" value="DUF8077"/>
    <property type="match status" value="1"/>
</dbReference>
<evidence type="ECO:0000256" key="1">
    <source>
        <dbReference type="SAM" id="MobiDB-lite"/>
    </source>
</evidence>
<evidence type="ECO:0000313" key="4">
    <source>
        <dbReference type="Proteomes" id="UP000050741"/>
    </source>
</evidence>
<reference evidence="4" key="1">
    <citation type="submission" date="2014-05" db="EMBL/GenBank/DDBJ databases">
        <title>The genome and life-stage specific transcriptomes of Globodera pallida elucidate key aspects of plant parasitism by a cyst nematode.</title>
        <authorList>
            <person name="Cotton J.A."/>
            <person name="Lilley C.J."/>
            <person name="Jones L.M."/>
            <person name="Kikuchi T."/>
            <person name="Reid A.J."/>
            <person name="Thorpe P."/>
            <person name="Tsai I.J."/>
            <person name="Beasley H."/>
            <person name="Blok V."/>
            <person name="Cock P.J.A."/>
            <person name="Van den Akker S.E."/>
            <person name="Holroyd N."/>
            <person name="Hunt M."/>
            <person name="Mantelin S."/>
            <person name="Naghra H."/>
            <person name="Pain A."/>
            <person name="Palomares-Rius J.E."/>
            <person name="Zarowiecki M."/>
            <person name="Berriman M."/>
            <person name="Jones J.T."/>
            <person name="Urwin P.E."/>
        </authorList>
    </citation>
    <scope>NUCLEOTIDE SEQUENCE [LARGE SCALE GENOMIC DNA]</scope>
    <source>
        <strain evidence="4">Lindley</strain>
    </source>
</reference>
<evidence type="ECO:0000256" key="2">
    <source>
        <dbReference type="SAM" id="Phobius"/>
    </source>
</evidence>
<feature type="compositionally biased region" description="Low complexity" evidence="1">
    <location>
        <begin position="563"/>
        <end position="575"/>
    </location>
</feature>
<feature type="transmembrane region" description="Helical" evidence="2">
    <location>
        <begin position="381"/>
        <end position="403"/>
    </location>
</feature>
<feature type="compositionally biased region" description="Polar residues" evidence="1">
    <location>
        <begin position="486"/>
        <end position="497"/>
    </location>
</feature>
<reference evidence="5" key="2">
    <citation type="submission" date="2016-06" db="UniProtKB">
        <authorList>
            <consortium name="WormBaseParasite"/>
        </authorList>
    </citation>
    <scope>IDENTIFICATION</scope>
</reference>
<keyword evidence="2" id="KW-0812">Transmembrane</keyword>
<evidence type="ECO:0000313" key="5">
    <source>
        <dbReference type="WBParaSite" id="GPLIN_000085100"/>
    </source>
</evidence>
<dbReference type="InterPro" id="IPR058390">
    <property type="entry name" value="DUF8077"/>
</dbReference>
<dbReference type="WBParaSite" id="GPLIN_000085100">
    <property type="protein sequence ID" value="GPLIN_000085100"/>
    <property type="gene ID" value="GPLIN_000085100"/>
</dbReference>